<dbReference type="GO" id="GO:0004714">
    <property type="term" value="F:transmembrane receptor protein tyrosine kinase activity"/>
    <property type="evidence" value="ECO:0007669"/>
    <property type="project" value="UniProtKB-EC"/>
</dbReference>
<dbReference type="InterPro" id="IPR050122">
    <property type="entry name" value="RTK"/>
</dbReference>
<evidence type="ECO:0000313" key="8">
    <source>
        <dbReference type="Proteomes" id="UP001162156"/>
    </source>
</evidence>
<dbReference type="InterPro" id="IPR008266">
    <property type="entry name" value="Tyr_kinase_AS"/>
</dbReference>
<dbReference type="GO" id="GO:0043235">
    <property type="term" value="C:receptor complex"/>
    <property type="evidence" value="ECO:0007669"/>
    <property type="project" value="TreeGrafter"/>
</dbReference>
<dbReference type="Proteomes" id="UP001162156">
    <property type="component" value="Unassembled WGS sequence"/>
</dbReference>
<accession>A0AAV8XC85</accession>
<dbReference type="PROSITE" id="PS50011">
    <property type="entry name" value="PROTEIN_KINASE_DOM"/>
    <property type="match status" value="1"/>
</dbReference>
<dbReference type="InterPro" id="IPR020635">
    <property type="entry name" value="Tyr_kinase_cat_dom"/>
</dbReference>
<sequence>LNVSWTRNNRREYDEIQVRIINEPNKTCGDMTDFSQWTYCAEYETFDECLRPNSCALSTGGSPSVATRPTGQRVVKAILPPACGKDPRSIDSIKIYVILEDITWPASRNRKTGRGVDEASGVVICSRLERCTIAQAKASSENESNIIRTSTTLTPPPQVQPNVSRQTGNFTTGKFLGVDIAKCGTICVLGIAGGTLFLGSAVALIVICWRLDRVNKAVREKNNEENHEMTAPLSVSVHGNIPSEPIPLNFQMSSIIDMNIINKYAPDPKWEFPRSQLIIEQTLGEGEFGRVLRAKALNISGQTSYTTVAVKTLKDDARETELNDLLSEYQLLKEVSHPNVIRLLGVCTSPGGPVYLIIEYAEYGSLRNYLRRSRHLKSENLKSSSHLEDNEMDYDEPNLSKVTPKEILSFAWQICNGMAYLSDIKLVHRDLAARNVLLAADKICKISDFGLTRDVYEDNAYFKRSKGRVPVKWMAPESLADHVYTTKSDVWSFGVLIWELVTLGATPYPGIAVQNLFHLLRQGYRMEKPDNCSAGLFQELAGCWEKLLEDKMEYTDLSNNAIINREYFGSTLEEKEENLPEDHSDIIDNITQNDINLIINTQGYETPVKVPRKVKTPTNEDPQDYTDMGGKCK</sequence>
<dbReference type="GO" id="GO:0005524">
    <property type="term" value="F:ATP binding"/>
    <property type="evidence" value="ECO:0007669"/>
    <property type="project" value="UniProtKB-UniRule"/>
</dbReference>
<feature type="region of interest" description="Disordered" evidence="4">
    <location>
        <begin position="612"/>
        <end position="633"/>
    </location>
</feature>
<organism evidence="7 8">
    <name type="scientific">Rhamnusium bicolor</name>
    <dbReference type="NCBI Taxonomy" id="1586634"/>
    <lineage>
        <taxon>Eukaryota</taxon>
        <taxon>Metazoa</taxon>
        <taxon>Ecdysozoa</taxon>
        <taxon>Arthropoda</taxon>
        <taxon>Hexapoda</taxon>
        <taxon>Insecta</taxon>
        <taxon>Pterygota</taxon>
        <taxon>Neoptera</taxon>
        <taxon>Endopterygota</taxon>
        <taxon>Coleoptera</taxon>
        <taxon>Polyphaga</taxon>
        <taxon>Cucujiformia</taxon>
        <taxon>Chrysomeloidea</taxon>
        <taxon>Cerambycidae</taxon>
        <taxon>Lepturinae</taxon>
        <taxon>Rhagiini</taxon>
        <taxon>Rhamnusium</taxon>
    </lineage>
</organism>
<protein>
    <recommendedName>
        <fullName evidence="6">Protein kinase domain-containing protein</fullName>
    </recommendedName>
</protein>
<dbReference type="InterPro" id="IPR000719">
    <property type="entry name" value="Prot_kinase_dom"/>
</dbReference>
<comment type="caution">
    <text evidence="7">The sequence shown here is derived from an EMBL/GenBank/DDBJ whole genome shotgun (WGS) entry which is preliminary data.</text>
</comment>
<dbReference type="PROSITE" id="PS00109">
    <property type="entry name" value="PROTEIN_KINASE_TYR"/>
    <property type="match status" value="1"/>
</dbReference>
<gene>
    <name evidence="7" type="ORF">NQ314_012505</name>
</gene>
<feature type="domain" description="Protein kinase" evidence="6">
    <location>
        <begin position="277"/>
        <end position="568"/>
    </location>
</feature>
<evidence type="ECO:0000313" key="7">
    <source>
        <dbReference type="EMBL" id="KAJ8936070.1"/>
    </source>
</evidence>
<name>A0AAV8XC85_9CUCU</name>
<keyword evidence="3" id="KW-0547">Nucleotide-binding</keyword>
<dbReference type="PANTHER" id="PTHR24416:SF617">
    <property type="entry name" value="RET ONCOGENE, ISOFORM A"/>
    <property type="match status" value="1"/>
</dbReference>
<evidence type="ECO:0000256" key="5">
    <source>
        <dbReference type="SAM" id="Phobius"/>
    </source>
</evidence>
<dbReference type="SMART" id="SM00219">
    <property type="entry name" value="TyrKc"/>
    <property type="match status" value="1"/>
</dbReference>
<feature type="transmembrane region" description="Helical" evidence="5">
    <location>
        <begin position="188"/>
        <end position="211"/>
    </location>
</feature>
<dbReference type="EMBL" id="JANEYF010003466">
    <property type="protein sequence ID" value="KAJ8936070.1"/>
    <property type="molecule type" value="Genomic_DNA"/>
</dbReference>
<keyword evidence="5" id="KW-1133">Transmembrane helix</keyword>
<feature type="binding site" evidence="3">
    <location>
        <position position="311"/>
    </location>
    <ligand>
        <name>ATP</name>
        <dbReference type="ChEBI" id="CHEBI:30616"/>
    </ligand>
</feature>
<dbReference type="GO" id="GO:0007169">
    <property type="term" value="P:cell surface receptor protein tyrosine kinase signaling pathway"/>
    <property type="evidence" value="ECO:0007669"/>
    <property type="project" value="TreeGrafter"/>
</dbReference>
<keyword evidence="5" id="KW-0472">Membrane</keyword>
<proteinExistence type="predicted"/>
<dbReference type="PRINTS" id="PR00109">
    <property type="entry name" value="TYRKINASE"/>
</dbReference>
<evidence type="ECO:0000256" key="3">
    <source>
        <dbReference type="PROSITE-ProRule" id="PRU10141"/>
    </source>
</evidence>
<dbReference type="SUPFAM" id="SSF56112">
    <property type="entry name" value="Protein kinase-like (PK-like)"/>
    <property type="match status" value="1"/>
</dbReference>
<keyword evidence="8" id="KW-1185">Reference proteome</keyword>
<keyword evidence="3" id="KW-0067">ATP-binding</keyword>
<comment type="catalytic activity">
    <reaction evidence="2">
        <text>L-tyrosyl-[protein] + ATP = O-phospho-L-tyrosyl-[protein] + ADP + H(+)</text>
        <dbReference type="Rhea" id="RHEA:10596"/>
        <dbReference type="Rhea" id="RHEA-COMP:10136"/>
        <dbReference type="Rhea" id="RHEA-COMP:20101"/>
        <dbReference type="ChEBI" id="CHEBI:15378"/>
        <dbReference type="ChEBI" id="CHEBI:30616"/>
        <dbReference type="ChEBI" id="CHEBI:46858"/>
        <dbReference type="ChEBI" id="CHEBI:61978"/>
        <dbReference type="ChEBI" id="CHEBI:456216"/>
        <dbReference type="EC" id="2.7.10.1"/>
    </reaction>
</comment>
<evidence type="ECO:0000259" key="6">
    <source>
        <dbReference type="PROSITE" id="PS50011"/>
    </source>
</evidence>
<evidence type="ECO:0000256" key="1">
    <source>
        <dbReference type="ARBA" id="ARBA00004167"/>
    </source>
</evidence>
<dbReference type="PANTHER" id="PTHR24416">
    <property type="entry name" value="TYROSINE-PROTEIN KINASE RECEPTOR"/>
    <property type="match status" value="1"/>
</dbReference>
<dbReference type="Pfam" id="PF07714">
    <property type="entry name" value="PK_Tyr_Ser-Thr"/>
    <property type="match status" value="1"/>
</dbReference>
<dbReference type="AlphaFoldDB" id="A0AAV8XC85"/>
<dbReference type="FunFam" id="3.30.200.20:FF:000690">
    <property type="entry name" value="Receptor tyrosine kinase"/>
    <property type="match status" value="1"/>
</dbReference>
<dbReference type="InterPro" id="IPR017441">
    <property type="entry name" value="Protein_kinase_ATP_BS"/>
</dbReference>
<dbReference type="GO" id="GO:0005886">
    <property type="term" value="C:plasma membrane"/>
    <property type="evidence" value="ECO:0007669"/>
    <property type="project" value="TreeGrafter"/>
</dbReference>
<dbReference type="FunFam" id="1.10.510.10:FF:000462">
    <property type="entry name" value="Receptor tyrosine kinase"/>
    <property type="match status" value="1"/>
</dbReference>
<comment type="subcellular location">
    <subcellularLocation>
        <location evidence="1">Membrane</location>
        <topology evidence="1">Single-pass membrane protein</topology>
    </subcellularLocation>
</comment>
<dbReference type="Gene3D" id="3.30.200.20">
    <property type="entry name" value="Phosphorylase Kinase, domain 1"/>
    <property type="match status" value="1"/>
</dbReference>
<dbReference type="Gene3D" id="1.10.510.10">
    <property type="entry name" value="Transferase(Phosphotransferase) domain 1"/>
    <property type="match status" value="1"/>
</dbReference>
<evidence type="ECO:0000256" key="2">
    <source>
        <dbReference type="ARBA" id="ARBA00051243"/>
    </source>
</evidence>
<dbReference type="InterPro" id="IPR011009">
    <property type="entry name" value="Kinase-like_dom_sf"/>
</dbReference>
<dbReference type="PROSITE" id="PS00107">
    <property type="entry name" value="PROTEIN_KINASE_ATP"/>
    <property type="match status" value="1"/>
</dbReference>
<feature type="non-terminal residue" evidence="7">
    <location>
        <position position="1"/>
    </location>
</feature>
<evidence type="ECO:0000256" key="4">
    <source>
        <dbReference type="SAM" id="MobiDB-lite"/>
    </source>
</evidence>
<dbReference type="InterPro" id="IPR001245">
    <property type="entry name" value="Ser-Thr/Tyr_kinase_cat_dom"/>
</dbReference>
<reference evidence="7" key="1">
    <citation type="journal article" date="2023" name="Insect Mol. Biol.">
        <title>Genome sequencing provides insights into the evolution of gene families encoding plant cell wall-degrading enzymes in longhorned beetles.</title>
        <authorList>
            <person name="Shin N.R."/>
            <person name="Okamura Y."/>
            <person name="Kirsch R."/>
            <person name="Pauchet Y."/>
        </authorList>
    </citation>
    <scope>NUCLEOTIDE SEQUENCE</scope>
    <source>
        <strain evidence="7">RBIC_L_NR</strain>
    </source>
</reference>
<keyword evidence="5" id="KW-0812">Transmembrane</keyword>